<feature type="domain" description="ACT" evidence="4">
    <location>
        <begin position="357"/>
        <end position="435"/>
    </location>
</feature>
<evidence type="ECO:0000259" key="4">
    <source>
        <dbReference type="PROSITE" id="PS51671"/>
    </source>
</evidence>
<keyword evidence="5" id="KW-1185">Reference proteome</keyword>
<feature type="domain" description="ACT" evidence="4">
    <location>
        <begin position="143"/>
        <end position="222"/>
    </location>
</feature>
<evidence type="ECO:0000256" key="2">
    <source>
        <dbReference type="RuleBase" id="RU369043"/>
    </source>
</evidence>
<organism evidence="5 6">
    <name type="scientific">Ananas comosus</name>
    <name type="common">Pineapple</name>
    <name type="synonym">Ananas ananas</name>
    <dbReference type="NCBI Taxonomy" id="4615"/>
    <lineage>
        <taxon>Eukaryota</taxon>
        <taxon>Viridiplantae</taxon>
        <taxon>Streptophyta</taxon>
        <taxon>Embryophyta</taxon>
        <taxon>Tracheophyta</taxon>
        <taxon>Spermatophyta</taxon>
        <taxon>Magnoliopsida</taxon>
        <taxon>Liliopsida</taxon>
        <taxon>Poales</taxon>
        <taxon>Bromeliaceae</taxon>
        <taxon>Bromelioideae</taxon>
        <taxon>Ananas</taxon>
    </lineage>
</organism>
<dbReference type="PROSITE" id="PS51671">
    <property type="entry name" value="ACT"/>
    <property type="match status" value="2"/>
</dbReference>
<dbReference type="CDD" id="cd04895">
    <property type="entry name" value="ACT_ACR_1"/>
    <property type="match status" value="1"/>
</dbReference>
<proteinExistence type="predicted"/>
<feature type="region of interest" description="Disordered" evidence="3">
    <location>
        <begin position="211"/>
        <end position="236"/>
    </location>
</feature>
<evidence type="ECO:0000313" key="5">
    <source>
        <dbReference type="Proteomes" id="UP000515123"/>
    </source>
</evidence>
<sequence length="485" mass="53098">MRGVSEAYFDPDFDALIDRINPPGVVVDNETCEDCTLVKVDSANRDGILLEMVQVLTDLDLLISKSYISSDGGWLMDVFHVTDQLGNKITDRGMIHSIQQSFTPAPKSASPRHHHHHHHHQQSEYNSDSACCTCAAATTTTTTIEVAAADRPGLLSEIAAVLAALGCRVSSCRAWTHNSRAAAVLDVHDRAAAVDPRRLADIEQQVRGVVGAHSDGPGDRMRVAVSSPSPSGRVHTERRLHQMMREDGDYEEMTTAAAAAAATETRVTIDRWAERGYWVVGVRSLDRPKLLFDTVCALTDMRYVVFHAAVGSHGHLAIQEYYIRHKDGCSLDSESERRRVTRCLVAAVERRVSHGLRLDVRAIDRPGLLSDVTRVFRENGLSLARAECATRGERAVGTFYVTDASGCREVDPKAVEAVRREVGGGIVLEVNKDAPSRSPAEKKIRAQTHGIGIGSASSLEEARPRNSLGSILWSQIERLSGFIRS</sequence>
<keyword evidence="1 2" id="KW-0677">Repeat</keyword>
<accession>A0A6P5FRY8</accession>
<dbReference type="GeneID" id="109715305"/>
<dbReference type="InterPro" id="IPR040217">
    <property type="entry name" value="ACR1-12"/>
</dbReference>
<feature type="compositionally biased region" description="Basic residues" evidence="3">
    <location>
        <begin position="110"/>
        <end position="120"/>
    </location>
</feature>
<dbReference type="OrthoDB" id="2019938at2759"/>
<gene>
    <name evidence="6" type="primary">LOC109715305</name>
</gene>
<dbReference type="InterPro" id="IPR002912">
    <property type="entry name" value="ACT_dom"/>
</dbReference>
<dbReference type="InterPro" id="IPR045865">
    <property type="entry name" value="ACT-like_dom_sf"/>
</dbReference>
<dbReference type="Gene3D" id="3.30.70.260">
    <property type="match status" value="2"/>
</dbReference>
<dbReference type="CDD" id="cd04897">
    <property type="entry name" value="ACT_ACR_3"/>
    <property type="match status" value="1"/>
</dbReference>
<name>A0A6P5FRY8_ANACO</name>
<evidence type="ECO:0000313" key="6">
    <source>
        <dbReference type="RefSeq" id="XP_020095835.1"/>
    </source>
</evidence>
<evidence type="ECO:0000256" key="3">
    <source>
        <dbReference type="SAM" id="MobiDB-lite"/>
    </source>
</evidence>
<comment type="function">
    <text evidence="2">Binds amino acids.</text>
</comment>
<reference evidence="5" key="1">
    <citation type="journal article" date="2015" name="Nat. Genet.">
        <title>The pineapple genome and the evolution of CAM photosynthesis.</title>
        <authorList>
            <person name="Ming R."/>
            <person name="VanBuren R."/>
            <person name="Wai C.M."/>
            <person name="Tang H."/>
            <person name="Schatz M.C."/>
            <person name="Bowers J.E."/>
            <person name="Lyons E."/>
            <person name="Wang M.L."/>
            <person name="Chen J."/>
            <person name="Biggers E."/>
            <person name="Zhang J."/>
            <person name="Huang L."/>
            <person name="Zhang L."/>
            <person name="Miao W."/>
            <person name="Zhang J."/>
            <person name="Ye Z."/>
            <person name="Miao C."/>
            <person name="Lin Z."/>
            <person name="Wang H."/>
            <person name="Zhou H."/>
            <person name="Yim W.C."/>
            <person name="Priest H.D."/>
            <person name="Zheng C."/>
            <person name="Woodhouse M."/>
            <person name="Edger P.P."/>
            <person name="Guyot R."/>
            <person name="Guo H.B."/>
            <person name="Guo H."/>
            <person name="Zheng G."/>
            <person name="Singh R."/>
            <person name="Sharma A."/>
            <person name="Min X."/>
            <person name="Zheng Y."/>
            <person name="Lee H."/>
            <person name="Gurtowski J."/>
            <person name="Sedlazeck F.J."/>
            <person name="Harkess A."/>
            <person name="McKain M.R."/>
            <person name="Liao Z."/>
            <person name="Fang J."/>
            <person name="Liu J."/>
            <person name="Zhang X."/>
            <person name="Zhang Q."/>
            <person name="Hu W."/>
            <person name="Qin Y."/>
            <person name="Wang K."/>
            <person name="Chen L.Y."/>
            <person name="Shirley N."/>
            <person name="Lin Y.R."/>
            <person name="Liu L.Y."/>
            <person name="Hernandez A.G."/>
            <person name="Wright C.L."/>
            <person name="Bulone V."/>
            <person name="Tuskan G.A."/>
            <person name="Heath K."/>
            <person name="Zee F."/>
            <person name="Moore P.H."/>
            <person name="Sunkar R."/>
            <person name="Leebens-Mack J.H."/>
            <person name="Mockler T."/>
            <person name="Bennetzen J.L."/>
            <person name="Freeling M."/>
            <person name="Sankoff D."/>
            <person name="Paterson A.H."/>
            <person name="Zhu X."/>
            <person name="Yang X."/>
            <person name="Smith J.A."/>
            <person name="Cushman J.C."/>
            <person name="Paull R.E."/>
            <person name="Yu Q."/>
        </authorList>
    </citation>
    <scope>NUCLEOTIDE SEQUENCE [LARGE SCALE GENOMIC DNA]</scope>
    <source>
        <strain evidence="5">cv. F153</strain>
    </source>
</reference>
<dbReference type="AlphaFoldDB" id="A0A6P5FRY8"/>
<reference evidence="6" key="2">
    <citation type="submission" date="2025-08" db="UniProtKB">
        <authorList>
            <consortium name="RefSeq"/>
        </authorList>
    </citation>
    <scope>IDENTIFICATION</scope>
    <source>
        <tissue evidence="6">Leaf</tissue>
    </source>
</reference>
<evidence type="ECO:0000256" key="1">
    <source>
        <dbReference type="ARBA" id="ARBA00022737"/>
    </source>
</evidence>
<dbReference type="RefSeq" id="XP_020095835.1">
    <property type="nucleotide sequence ID" value="XM_020240246.1"/>
</dbReference>
<dbReference type="SUPFAM" id="SSF55021">
    <property type="entry name" value="ACT-like"/>
    <property type="match status" value="3"/>
</dbReference>
<dbReference type="GO" id="GO:0016597">
    <property type="term" value="F:amino acid binding"/>
    <property type="evidence" value="ECO:0007669"/>
    <property type="project" value="UniProtKB-UniRule"/>
</dbReference>
<dbReference type="PANTHER" id="PTHR31096:SF7">
    <property type="entry name" value="ACT DOMAIN-CONTAINING PROTEIN ACR1"/>
    <property type="match status" value="1"/>
</dbReference>
<dbReference type="Proteomes" id="UP000515123">
    <property type="component" value="Linkage group 1"/>
</dbReference>
<protein>
    <recommendedName>
        <fullName evidence="2">ACT domain-containing protein ACR</fullName>
    </recommendedName>
    <alternativeName>
        <fullName evidence="2">Protein ACT DOMAIN REPEATS</fullName>
    </alternativeName>
</protein>
<dbReference type="PANTHER" id="PTHR31096">
    <property type="entry name" value="ACT DOMAIN-CONTAINING PROTEIN ACR4-RELATED"/>
    <property type="match status" value="1"/>
</dbReference>
<dbReference type="Pfam" id="PF01842">
    <property type="entry name" value="ACT"/>
    <property type="match status" value="1"/>
</dbReference>
<dbReference type="Gramene" id="Aco015863.1.mrna1">
    <property type="protein sequence ID" value="Aco015863.1.mrna1"/>
    <property type="gene ID" value="Aco015863.1.path1"/>
</dbReference>
<feature type="region of interest" description="Disordered" evidence="3">
    <location>
        <begin position="101"/>
        <end position="122"/>
    </location>
</feature>